<dbReference type="SUPFAM" id="SSF55846">
    <property type="entry name" value="N-acetylmuramoyl-L-alanine amidase-like"/>
    <property type="match status" value="3"/>
</dbReference>
<feature type="region of interest" description="Disordered" evidence="6">
    <location>
        <begin position="379"/>
        <end position="411"/>
    </location>
</feature>
<dbReference type="InterPro" id="IPR006619">
    <property type="entry name" value="PGRP_domain_met/bac"/>
</dbReference>
<sequence length="897" mass="100412">MKEIVKKMLSLKVSNTSNVETSDKEKQISKRISTTTGNTSPATKGQLVPDMNAIQDTLLELSTSVVKSNITITDSSNVHLGNKINYDGNLYLNLLKQNNETGISLIQHDNNNGVLIKTTSNVHISDYPIIPRSFWSIRKPREEYDKIKEPVGLVVISHTATTSSTNQSKNIQLIRDIQAFHVDTHNWNDIGYNFLIGCDGTIYEGRGWGIEGAHTFGYNNRSMGITFIGCFINKKPTEDALYACKNLLERGISEGHLDKNYKLLGHRQCSETESPACETLDDAESLASSIVESSIVDSASEADGENSQDDDDDSRSYTNISELPIYNQLLNTNSLRKQLEQIAPLATYNNVNVANSSNVVFGNVIKVKGVLNINVYNKDKNNKNYNENQEENIDPLHKRRESSPQANKESLNDNSSLCRIIPRNYWSTLEPSEEFEYVDGPVDIVIISHTATDSSLSSQENTQLLRNIQTFHVDVQGWDDIGYNFLIGCDGNIYEGRGWNVVGVHTYGYNRRSLGIGFIGSFSRSLPSEKAIEACKNLLKRGIEEGHLKKDYKLLGHRQCIATVSPGRLLYEEITKWENFYPKDIHDDLKQVLCKNMSKLPANKCDEIRSWLNSIDINEDAELSDVEESCSVSVVESSIIESSSSSSDSGDEVALGQSSHNHIKEYNNNLLPQIPALSFNNVNICNSSNVYLGNIYSVNGTLNINVINGEEKPQEDQEPTAKKSPVIRPACLIFPRYRWLAMDPLSESNKLPEPVEFISIGYTATTSSTVQARNIGIIRDYQTLNVEAQGFNDIIYNFLIGCDGTIYEGRGWGVEGEHTAGYNHKSIGIAIVGNFKQELPPERTFKACQKLITRGIEEGHLSKDYKIFAPPTANYNLLNEELKKWDHFWDIKNCNES</sequence>
<evidence type="ECO:0000256" key="1">
    <source>
        <dbReference type="ARBA" id="ARBA00004613"/>
    </source>
</evidence>
<proteinExistence type="inferred from homology"/>
<dbReference type="InterPro" id="IPR036505">
    <property type="entry name" value="Amidase/PGRP_sf"/>
</dbReference>
<evidence type="ECO:0000259" key="8">
    <source>
        <dbReference type="SMART" id="SM00701"/>
    </source>
</evidence>
<dbReference type="GO" id="GO:0005576">
    <property type="term" value="C:extracellular region"/>
    <property type="evidence" value="ECO:0007669"/>
    <property type="project" value="UniProtKB-SubCell"/>
</dbReference>
<feature type="domain" description="Peptidoglycan recognition protein family" evidence="8">
    <location>
        <begin position="418"/>
        <end position="561"/>
    </location>
</feature>
<dbReference type="EMBL" id="JRES01001003">
    <property type="protein sequence ID" value="KNC26217.1"/>
    <property type="molecule type" value="Genomic_DNA"/>
</dbReference>
<feature type="domain" description="Peptidoglycan recognition protein family" evidence="8">
    <location>
        <begin position="731"/>
        <end position="874"/>
    </location>
</feature>
<dbReference type="SMART" id="SM00701">
    <property type="entry name" value="PGRP"/>
    <property type="match status" value="3"/>
</dbReference>
<dbReference type="InterPro" id="IPR015510">
    <property type="entry name" value="PGRP"/>
</dbReference>
<evidence type="ECO:0000259" key="7">
    <source>
        <dbReference type="SMART" id="SM00644"/>
    </source>
</evidence>
<keyword evidence="5" id="KW-0391">Immunity</keyword>
<feature type="domain" description="N-acetylmuramoyl-L-alanine amidase" evidence="7">
    <location>
        <begin position="430"/>
        <end position="567"/>
    </location>
</feature>
<reference evidence="9 10" key="1">
    <citation type="journal article" date="2015" name="Nat. Commun.">
        <title>Lucilia cuprina genome unlocks parasitic fly biology to underpin future interventions.</title>
        <authorList>
            <person name="Anstead C.A."/>
            <person name="Korhonen P.K."/>
            <person name="Young N.D."/>
            <person name="Hall R.S."/>
            <person name="Jex A.R."/>
            <person name="Murali S.C."/>
            <person name="Hughes D.S."/>
            <person name="Lee S.F."/>
            <person name="Perry T."/>
            <person name="Stroehlein A.J."/>
            <person name="Ansell B.R."/>
            <person name="Breugelmans B."/>
            <person name="Hofmann A."/>
            <person name="Qu J."/>
            <person name="Dugan S."/>
            <person name="Lee S.L."/>
            <person name="Chao H."/>
            <person name="Dinh H."/>
            <person name="Han Y."/>
            <person name="Doddapaneni H.V."/>
            <person name="Worley K.C."/>
            <person name="Muzny D.M."/>
            <person name="Ioannidis P."/>
            <person name="Waterhouse R.M."/>
            <person name="Zdobnov E.M."/>
            <person name="James P.J."/>
            <person name="Bagnall N.H."/>
            <person name="Kotze A.C."/>
            <person name="Gibbs R.A."/>
            <person name="Richards S."/>
            <person name="Batterham P."/>
            <person name="Gasser R.B."/>
        </authorList>
    </citation>
    <scope>NUCLEOTIDE SEQUENCE [LARGE SCALE GENOMIC DNA]</scope>
    <source>
        <strain evidence="9 10">LS</strain>
        <tissue evidence="9">Full body</tissue>
    </source>
</reference>
<name>A0A0L0C1T7_LUCCU</name>
<evidence type="ECO:0000313" key="9">
    <source>
        <dbReference type="EMBL" id="KNC26217.1"/>
    </source>
</evidence>
<dbReference type="GO" id="GO:0008270">
    <property type="term" value="F:zinc ion binding"/>
    <property type="evidence" value="ECO:0007669"/>
    <property type="project" value="InterPro"/>
</dbReference>
<evidence type="ECO:0000256" key="3">
    <source>
        <dbReference type="ARBA" id="ARBA00022525"/>
    </source>
</evidence>
<comment type="similarity">
    <text evidence="2">Belongs to the N-acetylmuramoyl-L-alanine amidase 2 family.</text>
</comment>
<protein>
    <submittedName>
        <fullName evidence="9">Peptidoglycan-recognition protein LE</fullName>
    </submittedName>
</protein>
<dbReference type="InterPro" id="IPR002502">
    <property type="entry name" value="Amidase_domain"/>
</dbReference>
<dbReference type="STRING" id="7375.A0A0L0C1T7"/>
<keyword evidence="10" id="KW-1185">Reference proteome</keyword>
<evidence type="ECO:0000256" key="2">
    <source>
        <dbReference type="ARBA" id="ARBA00007553"/>
    </source>
</evidence>
<dbReference type="GO" id="GO:0009253">
    <property type="term" value="P:peptidoglycan catabolic process"/>
    <property type="evidence" value="ECO:0007669"/>
    <property type="project" value="InterPro"/>
</dbReference>
<feature type="region of interest" description="Disordered" evidence="6">
    <location>
        <begin position="297"/>
        <end position="318"/>
    </location>
</feature>
<evidence type="ECO:0000256" key="6">
    <source>
        <dbReference type="SAM" id="MobiDB-lite"/>
    </source>
</evidence>
<dbReference type="OrthoDB" id="10001926at2759"/>
<dbReference type="OMA" id="EITKWEN"/>
<feature type="compositionally biased region" description="Polar residues" evidence="6">
    <location>
        <begin position="30"/>
        <end position="43"/>
    </location>
</feature>
<feature type="domain" description="Peptidoglycan recognition protein family" evidence="8">
    <location>
        <begin position="127"/>
        <end position="270"/>
    </location>
</feature>
<comment type="subcellular location">
    <subcellularLocation>
        <location evidence="1">Secreted</location>
    </subcellularLocation>
</comment>
<keyword evidence="3" id="KW-0964">Secreted</keyword>
<dbReference type="GO" id="GO:0008745">
    <property type="term" value="F:N-acetylmuramoyl-L-alanine amidase activity"/>
    <property type="evidence" value="ECO:0007669"/>
    <property type="project" value="InterPro"/>
</dbReference>
<feature type="region of interest" description="Disordered" evidence="6">
    <location>
        <begin position="22"/>
        <end position="46"/>
    </location>
</feature>
<dbReference type="SMART" id="SM00644">
    <property type="entry name" value="Ami_2"/>
    <property type="match status" value="3"/>
</dbReference>
<dbReference type="Gene3D" id="3.40.80.10">
    <property type="entry name" value="Peptidoglycan recognition protein-like"/>
    <property type="match status" value="3"/>
</dbReference>
<keyword evidence="4" id="KW-0399">Innate immunity</keyword>
<organism evidence="9 10">
    <name type="scientific">Lucilia cuprina</name>
    <name type="common">Green bottle fly</name>
    <name type="synonym">Australian sheep blowfly</name>
    <dbReference type="NCBI Taxonomy" id="7375"/>
    <lineage>
        <taxon>Eukaryota</taxon>
        <taxon>Metazoa</taxon>
        <taxon>Ecdysozoa</taxon>
        <taxon>Arthropoda</taxon>
        <taxon>Hexapoda</taxon>
        <taxon>Insecta</taxon>
        <taxon>Pterygota</taxon>
        <taxon>Neoptera</taxon>
        <taxon>Endopterygota</taxon>
        <taxon>Diptera</taxon>
        <taxon>Brachycera</taxon>
        <taxon>Muscomorpha</taxon>
        <taxon>Oestroidea</taxon>
        <taxon>Calliphoridae</taxon>
        <taxon>Luciliinae</taxon>
        <taxon>Lucilia</taxon>
    </lineage>
</organism>
<feature type="compositionally biased region" description="Acidic residues" evidence="6">
    <location>
        <begin position="300"/>
        <end position="313"/>
    </location>
</feature>
<evidence type="ECO:0000256" key="4">
    <source>
        <dbReference type="ARBA" id="ARBA00022588"/>
    </source>
</evidence>
<dbReference type="FunFam" id="3.40.80.10:FF:000001">
    <property type="entry name" value="Peptidoglycan recognition protein 1"/>
    <property type="match status" value="2"/>
</dbReference>
<dbReference type="Pfam" id="PF01510">
    <property type="entry name" value="Amidase_2"/>
    <property type="match status" value="3"/>
</dbReference>
<accession>A0A0L0C1T7</accession>
<dbReference type="PANTHER" id="PTHR11022">
    <property type="entry name" value="PEPTIDOGLYCAN RECOGNITION PROTEIN"/>
    <property type="match status" value="1"/>
</dbReference>
<evidence type="ECO:0000256" key="5">
    <source>
        <dbReference type="ARBA" id="ARBA00022859"/>
    </source>
</evidence>
<dbReference type="AlphaFoldDB" id="A0A0L0C1T7"/>
<evidence type="ECO:0000313" key="10">
    <source>
        <dbReference type="Proteomes" id="UP000037069"/>
    </source>
</evidence>
<feature type="domain" description="N-acetylmuramoyl-L-alanine amidase" evidence="7">
    <location>
        <begin position="139"/>
        <end position="276"/>
    </location>
</feature>
<dbReference type="GO" id="GO:0045087">
    <property type="term" value="P:innate immune response"/>
    <property type="evidence" value="ECO:0007669"/>
    <property type="project" value="UniProtKB-KW"/>
</dbReference>
<dbReference type="Proteomes" id="UP000037069">
    <property type="component" value="Unassembled WGS sequence"/>
</dbReference>
<dbReference type="CDD" id="cd06583">
    <property type="entry name" value="PGRP"/>
    <property type="match status" value="3"/>
</dbReference>
<dbReference type="PANTHER" id="PTHR11022:SF41">
    <property type="entry name" value="PEPTIDOGLYCAN-RECOGNITION PROTEIN LC-RELATED"/>
    <property type="match status" value="1"/>
</dbReference>
<feature type="domain" description="N-acetylmuramoyl-L-alanine amidase" evidence="7">
    <location>
        <begin position="743"/>
        <end position="881"/>
    </location>
</feature>
<comment type="caution">
    <text evidence="9">The sequence shown here is derived from an EMBL/GenBank/DDBJ whole genome shotgun (WGS) entry which is preliminary data.</text>
</comment>
<gene>
    <name evidence="9" type="ORF">FF38_05391</name>
</gene>